<evidence type="ECO:0000256" key="6">
    <source>
        <dbReference type="SAM" id="Phobius"/>
    </source>
</evidence>
<name>A0A1S7DRN5_RIEAN</name>
<gene>
    <name evidence="8" type="ORF">AB406_0823</name>
</gene>
<evidence type="ECO:0000256" key="1">
    <source>
        <dbReference type="ARBA" id="ARBA00004141"/>
    </source>
</evidence>
<feature type="transmembrane region" description="Helical" evidence="6">
    <location>
        <begin position="16"/>
        <end position="34"/>
    </location>
</feature>
<evidence type="ECO:0000313" key="8">
    <source>
        <dbReference type="EMBL" id="AQY21780.1"/>
    </source>
</evidence>
<feature type="transmembrane region" description="Helical" evidence="6">
    <location>
        <begin position="384"/>
        <end position="404"/>
    </location>
</feature>
<feature type="transmembrane region" description="Helical" evidence="6">
    <location>
        <begin position="150"/>
        <end position="169"/>
    </location>
</feature>
<evidence type="ECO:0000256" key="2">
    <source>
        <dbReference type="ARBA" id="ARBA00022692"/>
    </source>
</evidence>
<keyword evidence="2 6" id="KW-0812">Transmembrane</keyword>
<dbReference type="InterPro" id="IPR023494">
    <property type="entry name" value="Cyt_c_bgen_Ccs1/CcsB/ResB"/>
</dbReference>
<dbReference type="GO" id="GO:0016020">
    <property type="term" value="C:membrane"/>
    <property type="evidence" value="ECO:0007669"/>
    <property type="project" value="UniProtKB-SubCell"/>
</dbReference>
<dbReference type="GO" id="GO:0017004">
    <property type="term" value="P:cytochrome complex assembly"/>
    <property type="evidence" value="ECO:0007669"/>
    <property type="project" value="UniProtKB-KW"/>
</dbReference>
<dbReference type="PANTHER" id="PTHR31566">
    <property type="entry name" value="CYTOCHROME C BIOGENESIS PROTEIN CCS1, CHLOROPLASTIC"/>
    <property type="match status" value="1"/>
</dbReference>
<dbReference type="PANTHER" id="PTHR31566:SF5">
    <property type="entry name" value="RESB-LIKE DOMAIN-CONTAINING PROTEIN"/>
    <property type="match status" value="1"/>
</dbReference>
<evidence type="ECO:0000256" key="3">
    <source>
        <dbReference type="ARBA" id="ARBA00022748"/>
    </source>
</evidence>
<feature type="transmembrane region" description="Helical" evidence="6">
    <location>
        <begin position="77"/>
        <end position="100"/>
    </location>
</feature>
<sequence>MKFENTLTSRTQFRDALIINLGLLALGVLLQYFLGNIPKQYVSFPYDIGAGVGFVLVWTLIFYFFKQKKIISLLDSSPFAIVTTIILGFLSIGLGVFNVAPESTYYNTLNKLGVNQITTTWYFALIFFILLVNLWLSILKRALVFQAKNITFLLNHFGLWLALFAGVLGQGDLTKLKMTLQDGRPEWRAVDENGHVVELPLALELKKFEMEIYPNKLFLIDEKGETLPKSKPDGFMLEKVGATHTFEDWEVKLVEYVQNAVIVRENTYAKNPMWGATNAAKVIVKNKKTQEQKEEWISCGNFMFPPKAIKLSENRTLVMSPPEAKKYQSDVLIYQKESSKVEEGKILVNQPLEVNGWKIYQVSYNENLGRWSDISVLELVLDPWLPLVYIGIFILMLGTISFLFQNRK</sequence>
<protein>
    <recommendedName>
        <fullName evidence="7">ResB-like domain-containing protein</fullName>
    </recommendedName>
</protein>
<proteinExistence type="predicted"/>
<feature type="transmembrane region" description="Helical" evidence="6">
    <location>
        <begin position="46"/>
        <end position="65"/>
    </location>
</feature>
<feature type="domain" description="ResB-like" evidence="7">
    <location>
        <begin position="319"/>
        <end position="366"/>
    </location>
</feature>
<evidence type="ECO:0000256" key="4">
    <source>
        <dbReference type="ARBA" id="ARBA00022989"/>
    </source>
</evidence>
<evidence type="ECO:0000256" key="5">
    <source>
        <dbReference type="ARBA" id="ARBA00023136"/>
    </source>
</evidence>
<evidence type="ECO:0000259" key="7">
    <source>
        <dbReference type="Pfam" id="PF05140"/>
    </source>
</evidence>
<feature type="transmembrane region" description="Helical" evidence="6">
    <location>
        <begin position="120"/>
        <end position="138"/>
    </location>
</feature>
<accession>A0A1S7DRN5</accession>
<organism evidence="8 9">
    <name type="scientific">Riemerella anatipestifer</name>
    <name type="common">Moraxella anatipestifer</name>
    <dbReference type="NCBI Taxonomy" id="34085"/>
    <lineage>
        <taxon>Bacteria</taxon>
        <taxon>Pseudomonadati</taxon>
        <taxon>Bacteroidota</taxon>
        <taxon>Flavobacteriia</taxon>
        <taxon>Flavobacteriales</taxon>
        <taxon>Weeksellaceae</taxon>
        <taxon>Riemerella</taxon>
    </lineage>
</organism>
<evidence type="ECO:0000313" key="9">
    <source>
        <dbReference type="Proteomes" id="UP000189883"/>
    </source>
</evidence>
<dbReference type="EMBL" id="CP011859">
    <property type="protein sequence ID" value="AQY21780.1"/>
    <property type="molecule type" value="Genomic_DNA"/>
</dbReference>
<comment type="subcellular location">
    <subcellularLocation>
        <location evidence="1">Membrane</location>
        <topology evidence="1">Multi-pass membrane protein</topology>
    </subcellularLocation>
</comment>
<dbReference type="InterPro" id="IPR007816">
    <property type="entry name" value="ResB-like_domain"/>
</dbReference>
<keyword evidence="4 6" id="KW-1133">Transmembrane helix</keyword>
<reference evidence="8 9" key="1">
    <citation type="submission" date="2015-06" db="EMBL/GenBank/DDBJ databases">
        <title>R. anatipestifer strain HXb2 is the most virulent strain so far, and the genome sequence would help us uncover the pathogenesis.</title>
        <authorList>
            <person name="Hu Q."/>
            <person name="Qi J."/>
            <person name="Bo H."/>
            <person name="Liu G."/>
            <person name="Tao M."/>
            <person name="Ding Y."/>
            <person name="Xue Y."/>
        </authorList>
    </citation>
    <scope>NUCLEOTIDE SEQUENCE [LARGE SCALE GENOMIC DNA]</scope>
    <source>
        <strain evidence="8 9">HXb2</strain>
    </source>
</reference>
<dbReference type="AlphaFoldDB" id="A0A1S7DRN5"/>
<dbReference type="Pfam" id="PF05140">
    <property type="entry name" value="ResB"/>
    <property type="match status" value="1"/>
</dbReference>
<keyword evidence="3" id="KW-0201">Cytochrome c-type biogenesis</keyword>
<dbReference type="Proteomes" id="UP000189883">
    <property type="component" value="Chromosome"/>
</dbReference>
<dbReference type="RefSeq" id="WP_079207042.1">
    <property type="nucleotide sequence ID" value="NZ_CP011859.1"/>
</dbReference>
<keyword evidence="5 6" id="KW-0472">Membrane</keyword>